<protein>
    <recommendedName>
        <fullName evidence="2">25S rRNA (uridine-N(3))-methyltransferase BMT5-like domain-containing protein</fullName>
    </recommendedName>
</protein>
<dbReference type="EMBL" id="CAICTM010000043">
    <property type="protein sequence ID" value="CAB9498700.1"/>
    <property type="molecule type" value="Genomic_DNA"/>
</dbReference>
<dbReference type="Pfam" id="PF10354">
    <property type="entry name" value="BMT5-like"/>
    <property type="match status" value="1"/>
</dbReference>
<dbReference type="GO" id="GO:0070042">
    <property type="term" value="F:rRNA (uridine-N3-)-methyltransferase activity"/>
    <property type="evidence" value="ECO:0007669"/>
    <property type="project" value="InterPro"/>
</dbReference>
<dbReference type="Proteomes" id="UP001153069">
    <property type="component" value="Unassembled WGS sequence"/>
</dbReference>
<dbReference type="InterPro" id="IPR019446">
    <property type="entry name" value="BMT5-like"/>
</dbReference>
<evidence type="ECO:0000259" key="2">
    <source>
        <dbReference type="Pfam" id="PF10354"/>
    </source>
</evidence>
<organism evidence="3 4">
    <name type="scientific">Seminavis robusta</name>
    <dbReference type="NCBI Taxonomy" id="568900"/>
    <lineage>
        <taxon>Eukaryota</taxon>
        <taxon>Sar</taxon>
        <taxon>Stramenopiles</taxon>
        <taxon>Ochrophyta</taxon>
        <taxon>Bacillariophyta</taxon>
        <taxon>Bacillariophyceae</taxon>
        <taxon>Bacillariophycidae</taxon>
        <taxon>Naviculales</taxon>
        <taxon>Naviculaceae</taxon>
        <taxon>Seminavis</taxon>
    </lineage>
</organism>
<accession>A0A9N8H487</accession>
<feature type="region of interest" description="Disordered" evidence="1">
    <location>
        <begin position="196"/>
        <end position="215"/>
    </location>
</feature>
<keyword evidence="4" id="KW-1185">Reference proteome</keyword>
<evidence type="ECO:0000313" key="4">
    <source>
        <dbReference type="Proteomes" id="UP001153069"/>
    </source>
</evidence>
<dbReference type="GO" id="GO:0070475">
    <property type="term" value="P:rRNA base methylation"/>
    <property type="evidence" value="ECO:0007669"/>
    <property type="project" value="InterPro"/>
</dbReference>
<name>A0A9N8H487_9STRA</name>
<dbReference type="PANTHER" id="PTHR11538:SF26">
    <property type="entry name" value="FERREDOXIN-FOLD ANTICODON-BINDING DOMAIN-CONTAINING PROTEIN 1"/>
    <property type="match status" value="1"/>
</dbReference>
<evidence type="ECO:0000256" key="1">
    <source>
        <dbReference type="SAM" id="MobiDB-lite"/>
    </source>
</evidence>
<proteinExistence type="predicted"/>
<dbReference type="GO" id="GO:0005737">
    <property type="term" value="C:cytoplasm"/>
    <property type="evidence" value="ECO:0007669"/>
    <property type="project" value="TreeGrafter"/>
</dbReference>
<gene>
    <name evidence="3" type="ORF">SEMRO_43_G026270.1</name>
</gene>
<sequence>MDGFRPQLTLLTVGEGDFSASLAILRAYHGSRSEEGIIKHLVATTLLSSKEDVVETYPSSKEILEELESNFGHVVTILYAVDATKLDEHPELSTRSTRFDVILFHHPHLGYNNNSSTSDDHSMRHSSLLAHYFHSAQKLLPKRGYVHVCLCSGAIRSWKVEEIIQRQQLQNALDSPMAASRPLLEPLLTRLCTSDHKDNMEQQHPKANQKKVGGSRRGHWLGRYGYRHQPTFPQVTEFQTNVSSSYHFFLRPVTGSKDVLCLESNAEDKEDNKVHACGICLQEFSTERAFREHQETPALPSL</sequence>
<dbReference type="OrthoDB" id="273345at2759"/>
<reference evidence="3" key="1">
    <citation type="submission" date="2020-06" db="EMBL/GenBank/DDBJ databases">
        <authorList>
            <consortium name="Plant Systems Biology data submission"/>
        </authorList>
    </citation>
    <scope>NUCLEOTIDE SEQUENCE</scope>
    <source>
        <strain evidence="3">D6</strain>
    </source>
</reference>
<feature type="domain" description="25S rRNA (uridine-N(3))-methyltransferase BMT5-like" evidence="2">
    <location>
        <begin position="11"/>
        <end position="170"/>
    </location>
</feature>
<comment type="caution">
    <text evidence="3">The sequence shown here is derived from an EMBL/GenBank/DDBJ whole genome shotgun (WGS) entry which is preliminary data.</text>
</comment>
<dbReference type="AlphaFoldDB" id="A0A9N8H487"/>
<evidence type="ECO:0000313" key="3">
    <source>
        <dbReference type="EMBL" id="CAB9498700.1"/>
    </source>
</evidence>
<dbReference type="PANTHER" id="PTHR11538">
    <property type="entry name" value="PHENYLALANYL-TRNA SYNTHETASE"/>
    <property type="match status" value="1"/>
</dbReference>